<dbReference type="EMBL" id="LXQA010007349">
    <property type="protein sequence ID" value="MCH84769.1"/>
    <property type="molecule type" value="Genomic_DNA"/>
</dbReference>
<dbReference type="Gene3D" id="3.30.420.10">
    <property type="entry name" value="Ribonuclease H-like superfamily/Ribonuclease H"/>
    <property type="match status" value="2"/>
</dbReference>
<evidence type="ECO:0000313" key="1">
    <source>
        <dbReference type="EMBL" id="MCH84769.1"/>
    </source>
</evidence>
<dbReference type="PANTHER" id="PTHR45835:SF104">
    <property type="entry name" value="PROTEIN NYNRIN-LIKE"/>
    <property type="match status" value="1"/>
</dbReference>
<evidence type="ECO:0008006" key="3">
    <source>
        <dbReference type="Google" id="ProtNLM"/>
    </source>
</evidence>
<proteinExistence type="predicted"/>
<name>A0A392MCI4_9FABA</name>
<dbReference type="PANTHER" id="PTHR45835">
    <property type="entry name" value="YALI0A06105P"/>
    <property type="match status" value="1"/>
</dbReference>
<comment type="caution">
    <text evidence="1">The sequence shown here is derived from an EMBL/GenBank/DDBJ whole genome shotgun (WGS) entry which is preliminary data.</text>
</comment>
<sequence length="158" mass="18033">MDFIGELPKVQGIDNIMVVVDRSTKYAHFIPVSHPYTAKDITKVFVKEIVRLHGFPSTIVSDRECVSQHILVFRSLFEVYNRETAKAVAKVVLACVEYWYNTNYHASLKTTPFEELYGRVPPTLVRGDASLSAVEVVNRLTADRNEMLKEMQEQLLKA</sequence>
<dbReference type="AlphaFoldDB" id="A0A392MCI4"/>
<dbReference type="GO" id="GO:0003676">
    <property type="term" value="F:nucleic acid binding"/>
    <property type="evidence" value="ECO:0007669"/>
    <property type="project" value="InterPro"/>
</dbReference>
<gene>
    <name evidence="1" type="ORF">A2U01_0005605</name>
</gene>
<keyword evidence="2" id="KW-1185">Reference proteome</keyword>
<dbReference type="InterPro" id="IPR012337">
    <property type="entry name" value="RNaseH-like_sf"/>
</dbReference>
<accession>A0A392MCI4</accession>
<dbReference type="SUPFAM" id="SSF53098">
    <property type="entry name" value="Ribonuclease H-like"/>
    <property type="match status" value="1"/>
</dbReference>
<dbReference type="InterPro" id="IPR036397">
    <property type="entry name" value="RNaseH_sf"/>
</dbReference>
<dbReference type="Proteomes" id="UP000265520">
    <property type="component" value="Unassembled WGS sequence"/>
</dbReference>
<evidence type="ECO:0000313" key="2">
    <source>
        <dbReference type="Proteomes" id="UP000265520"/>
    </source>
</evidence>
<reference evidence="1 2" key="1">
    <citation type="journal article" date="2018" name="Front. Plant Sci.">
        <title>Red Clover (Trifolium pratense) and Zigzag Clover (T. medium) - A Picture of Genomic Similarities and Differences.</title>
        <authorList>
            <person name="Dluhosova J."/>
            <person name="Istvanek J."/>
            <person name="Nedelnik J."/>
            <person name="Repkova J."/>
        </authorList>
    </citation>
    <scope>NUCLEOTIDE SEQUENCE [LARGE SCALE GENOMIC DNA]</scope>
    <source>
        <strain evidence="2">cv. 10/8</strain>
        <tissue evidence="1">Leaf</tissue>
    </source>
</reference>
<organism evidence="1 2">
    <name type="scientific">Trifolium medium</name>
    <dbReference type="NCBI Taxonomy" id="97028"/>
    <lineage>
        <taxon>Eukaryota</taxon>
        <taxon>Viridiplantae</taxon>
        <taxon>Streptophyta</taxon>
        <taxon>Embryophyta</taxon>
        <taxon>Tracheophyta</taxon>
        <taxon>Spermatophyta</taxon>
        <taxon>Magnoliopsida</taxon>
        <taxon>eudicotyledons</taxon>
        <taxon>Gunneridae</taxon>
        <taxon>Pentapetalae</taxon>
        <taxon>rosids</taxon>
        <taxon>fabids</taxon>
        <taxon>Fabales</taxon>
        <taxon>Fabaceae</taxon>
        <taxon>Papilionoideae</taxon>
        <taxon>50 kb inversion clade</taxon>
        <taxon>NPAAA clade</taxon>
        <taxon>Hologalegina</taxon>
        <taxon>IRL clade</taxon>
        <taxon>Trifolieae</taxon>
        <taxon>Trifolium</taxon>
    </lineage>
</organism>
<protein>
    <recommendedName>
        <fullName evidence="3">Integrase catalytic domain-containing protein</fullName>
    </recommendedName>
</protein>